<dbReference type="Proteomes" id="UP000324222">
    <property type="component" value="Unassembled WGS sequence"/>
</dbReference>
<comment type="caution">
    <text evidence="1">The sequence shown here is derived from an EMBL/GenBank/DDBJ whole genome shotgun (WGS) entry which is preliminary data.</text>
</comment>
<proteinExistence type="predicted"/>
<dbReference type="EMBL" id="VSRR010002854">
    <property type="protein sequence ID" value="MPC33533.1"/>
    <property type="molecule type" value="Genomic_DNA"/>
</dbReference>
<reference evidence="1 2" key="1">
    <citation type="submission" date="2019-05" db="EMBL/GenBank/DDBJ databases">
        <title>Another draft genome of Portunus trituberculatus and its Hox gene families provides insights of decapod evolution.</title>
        <authorList>
            <person name="Jeong J.-H."/>
            <person name="Song I."/>
            <person name="Kim S."/>
            <person name="Choi T."/>
            <person name="Kim D."/>
            <person name="Ryu S."/>
            <person name="Kim W."/>
        </authorList>
    </citation>
    <scope>NUCLEOTIDE SEQUENCE [LARGE SCALE GENOMIC DNA]</scope>
    <source>
        <tissue evidence="1">Muscle</tissue>
    </source>
</reference>
<gene>
    <name evidence="1" type="ORF">E2C01_026886</name>
</gene>
<sequence>MKSVGNGPGKRDSPEVPRHRFLHGGLVTDRHELSVNDGLTCRPTVREGARRPRHHSLPHWLAGLLQGMGLVLSEL</sequence>
<accession>A0A5B7EKG4</accession>
<evidence type="ECO:0000313" key="2">
    <source>
        <dbReference type="Proteomes" id="UP000324222"/>
    </source>
</evidence>
<dbReference type="AlphaFoldDB" id="A0A5B7EKG4"/>
<organism evidence="1 2">
    <name type="scientific">Portunus trituberculatus</name>
    <name type="common">Swimming crab</name>
    <name type="synonym">Neptunus trituberculatus</name>
    <dbReference type="NCBI Taxonomy" id="210409"/>
    <lineage>
        <taxon>Eukaryota</taxon>
        <taxon>Metazoa</taxon>
        <taxon>Ecdysozoa</taxon>
        <taxon>Arthropoda</taxon>
        <taxon>Crustacea</taxon>
        <taxon>Multicrustacea</taxon>
        <taxon>Malacostraca</taxon>
        <taxon>Eumalacostraca</taxon>
        <taxon>Eucarida</taxon>
        <taxon>Decapoda</taxon>
        <taxon>Pleocyemata</taxon>
        <taxon>Brachyura</taxon>
        <taxon>Eubrachyura</taxon>
        <taxon>Portunoidea</taxon>
        <taxon>Portunidae</taxon>
        <taxon>Portuninae</taxon>
        <taxon>Portunus</taxon>
    </lineage>
</organism>
<evidence type="ECO:0000313" key="1">
    <source>
        <dbReference type="EMBL" id="MPC33533.1"/>
    </source>
</evidence>
<protein>
    <submittedName>
        <fullName evidence="1">Uncharacterized protein</fullName>
    </submittedName>
</protein>
<name>A0A5B7EKG4_PORTR</name>
<keyword evidence="2" id="KW-1185">Reference proteome</keyword>